<name>A0A151B7G9_9CLOT</name>
<keyword evidence="2" id="KW-0963">Cytoplasm</keyword>
<dbReference type="RefSeq" id="WP_066821278.1">
    <property type="nucleotide sequence ID" value="NZ_LTBA01000001.1"/>
</dbReference>
<evidence type="ECO:0000256" key="6">
    <source>
        <dbReference type="RuleBase" id="RU003567"/>
    </source>
</evidence>
<dbReference type="Gene3D" id="3.90.226.10">
    <property type="entry name" value="2-enoyl-CoA Hydratase, Chain A, domain 1"/>
    <property type="match status" value="1"/>
</dbReference>
<dbReference type="OrthoDB" id="9806592at2"/>
<keyword evidence="3 7" id="KW-0645">Protease</keyword>
<dbReference type="Pfam" id="PF00574">
    <property type="entry name" value="CLP_protease"/>
    <property type="match status" value="1"/>
</dbReference>
<dbReference type="AlphaFoldDB" id="A0A151B7G9"/>
<evidence type="ECO:0000256" key="5">
    <source>
        <dbReference type="ARBA" id="ARBA00022825"/>
    </source>
</evidence>
<keyword evidence="8" id="KW-1185">Reference proteome</keyword>
<dbReference type="GO" id="GO:0004176">
    <property type="term" value="F:ATP-dependent peptidase activity"/>
    <property type="evidence" value="ECO:0007669"/>
    <property type="project" value="InterPro"/>
</dbReference>
<protein>
    <recommendedName>
        <fullName evidence="6">ATP-dependent Clp protease proteolytic subunit</fullName>
    </recommendedName>
</protein>
<reference evidence="7 8" key="1">
    <citation type="submission" date="2016-02" db="EMBL/GenBank/DDBJ databases">
        <title>Genome sequence of Clostridium tepidiprofundi DSM 19306.</title>
        <authorList>
            <person name="Poehlein A."/>
            <person name="Daniel R."/>
        </authorList>
    </citation>
    <scope>NUCLEOTIDE SEQUENCE [LARGE SCALE GENOMIC DNA]</scope>
    <source>
        <strain evidence="7 8">DSM 19306</strain>
    </source>
</reference>
<dbReference type="InterPro" id="IPR001907">
    <property type="entry name" value="ClpP"/>
</dbReference>
<dbReference type="NCBIfam" id="NF045542">
    <property type="entry name" value="Clp_rel_HeadMat"/>
    <property type="match status" value="1"/>
</dbReference>
<dbReference type="InterPro" id="IPR029045">
    <property type="entry name" value="ClpP/crotonase-like_dom_sf"/>
</dbReference>
<dbReference type="PANTHER" id="PTHR10381:SF70">
    <property type="entry name" value="ATP-DEPENDENT CLP PROTEASE PROTEOLYTIC SUBUNIT"/>
    <property type="match status" value="1"/>
</dbReference>
<gene>
    <name evidence="7" type="primary">clpP1</name>
    <name evidence="7" type="ORF">CLTEP_02320</name>
</gene>
<dbReference type="PANTHER" id="PTHR10381">
    <property type="entry name" value="ATP-DEPENDENT CLP PROTEASE PROTEOLYTIC SUBUNIT"/>
    <property type="match status" value="1"/>
</dbReference>
<proteinExistence type="inferred from homology"/>
<evidence type="ECO:0000256" key="1">
    <source>
        <dbReference type="ARBA" id="ARBA00007039"/>
    </source>
</evidence>
<organism evidence="7 8">
    <name type="scientific">Clostridium tepidiprofundi DSM 19306</name>
    <dbReference type="NCBI Taxonomy" id="1121338"/>
    <lineage>
        <taxon>Bacteria</taxon>
        <taxon>Bacillati</taxon>
        <taxon>Bacillota</taxon>
        <taxon>Clostridia</taxon>
        <taxon>Eubacteriales</taxon>
        <taxon>Clostridiaceae</taxon>
        <taxon>Clostridium</taxon>
    </lineage>
</organism>
<keyword evidence="5" id="KW-0720">Serine protease</keyword>
<evidence type="ECO:0000313" key="8">
    <source>
        <dbReference type="Proteomes" id="UP000075531"/>
    </source>
</evidence>
<dbReference type="SUPFAM" id="SSF52096">
    <property type="entry name" value="ClpP/crotonase"/>
    <property type="match status" value="1"/>
</dbReference>
<evidence type="ECO:0000256" key="3">
    <source>
        <dbReference type="ARBA" id="ARBA00022670"/>
    </source>
</evidence>
<sequence>MKFWNFATIKNENDNTESVELRIEGEIVSNDDAWIYEWFEIEHTAPNAFKDELSKYKGKDIIVWIDSYGGDVFAAAGIYNALKEHKGKVTVKIDGKAMSAASVIAMAGDEVLMSPVAIMMIHNPLTIASGDMREMRKTAEILDAVKETIVNAYVNKTGLSRDKISSMMDDETWMSANVAVKNGFADGVLYEDKQIEVSNIKDFAYNRLAIVNSTNEAIKKLFAIEKKQIDNSEDLEKEKLLIELDLI</sequence>
<comment type="similarity">
    <text evidence="1 6">Belongs to the peptidase S14 family.</text>
</comment>
<accession>A0A151B7G9</accession>
<dbReference type="PRINTS" id="PR00127">
    <property type="entry name" value="CLPPROTEASEP"/>
</dbReference>
<dbReference type="EMBL" id="LTBA01000001">
    <property type="protein sequence ID" value="KYH35839.1"/>
    <property type="molecule type" value="Genomic_DNA"/>
</dbReference>
<dbReference type="GO" id="GO:0009368">
    <property type="term" value="C:endopeptidase Clp complex"/>
    <property type="evidence" value="ECO:0007669"/>
    <property type="project" value="TreeGrafter"/>
</dbReference>
<evidence type="ECO:0000256" key="4">
    <source>
        <dbReference type="ARBA" id="ARBA00022801"/>
    </source>
</evidence>
<evidence type="ECO:0000256" key="2">
    <source>
        <dbReference type="ARBA" id="ARBA00022490"/>
    </source>
</evidence>
<dbReference type="PATRIC" id="fig|1121338.3.peg.235"/>
<dbReference type="Proteomes" id="UP000075531">
    <property type="component" value="Unassembled WGS sequence"/>
</dbReference>
<comment type="caution">
    <text evidence="7">The sequence shown here is derived from an EMBL/GenBank/DDBJ whole genome shotgun (WGS) entry which is preliminary data.</text>
</comment>
<dbReference type="InterPro" id="IPR023562">
    <property type="entry name" value="ClpP/TepA"/>
</dbReference>
<dbReference type="CDD" id="cd07016">
    <property type="entry name" value="S14_ClpP_1"/>
    <property type="match status" value="1"/>
</dbReference>
<evidence type="ECO:0000313" key="7">
    <source>
        <dbReference type="EMBL" id="KYH35839.1"/>
    </source>
</evidence>
<dbReference type="GO" id="GO:0006515">
    <property type="term" value="P:protein quality control for misfolded or incompletely synthesized proteins"/>
    <property type="evidence" value="ECO:0007669"/>
    <property type="project" value="TreeGrafter"/>
</dbReference>
<keyword evidence="4 7" id="KW-0378">Hydrolase</keyword>
<dbReference type="GO" id="GO:0051117">
    <property type="term" value="F:ATPase binding"/>
    <property type="evidence" value="ECO:0007669"/>
    <property type="project" value="TreeGrafter"/>
</dbReference>
<dbReference type="STRING" id="1121338.CLTEP_02320"/>
<dbReference type="GO" id="GO:0004252">
    <property type="term" value="F:serine-type endopeptidase activity"/>
    <property type="evidence" value="ECO:0007669"/>
    <property type="project" value="InterPro"/>
</dbReference>